<dbReference type="InterPro" id="IPR007630">
    <property type="entry name" value="RNA_pol_sigma70_r4"/>
</dbReference>
<dbReference type="Pfam" id="PF04198">
    <property type="entry name" value="Sugar-bind"/>
    <property type="match status" value="1"/>
</dbReference>
<dbReference type="SUPFAM" id="SSF100950">
    <property type="entry name" value="NagB/RpiA/CoA transferase-like"/>
    <property type="match status" value="1"/>
</dbReference>
<protein>
    <submittedName>
        <fullName evidence="7">Sugar-binding domain-containing protein</fullName>
    </submittedName>
</protein>
<evidence type="ECO:0000256" key="4">
    <source>
        <dbReference type="ARBA" id="ARBA00023163"/>
    </source>
</evidence>
<dbReference type="InterPro" id="IPR037171">
    <property type="entry name" value="NagB/RpiA_transferase-like"/>
</dbReference>
<evidence type="ECO:0000256" key="1">
    <source>
        <dbReference type="ARBA" id="ARBA00010466"/>
    </source>
</evidence>
<dbReference type="PANTHER" id="PTHR34294:SF1">
    <property type="entry name" value="TRANSCRIPTIONAL REGULATOR LSRR"/>
    <property type="match status" value="1"/>
</dbReference>
<keyword evidence="4" id="KW-0804">Transcription</keyword>
<evidence type="ECO:0000259" key="6">
    <source>
        <dbReference type="Pfam" id="PF04545"/>
    </source>
</evidence>
<dbReference type="RefSeq" id="WP_095798032.1">
    <property type="nucleotide sequence ID" value="NZ_CAUREL010000004.1"/>
</dbReference>
<dbReference type="SUPFAM" id="SSF46689">
    <property type="entry name" value="Homeodomain-like"/>
    <property type="match status" value="1"/>
</dbReference>
<evidence type="ECO:0000313" key="8">
    <source>
        <dbReference type="Proteomes" id="UP001558481"/>
    </source>
</evidence>
<keyword evidence="3" id="KW-0238">DNA-binding</keyword>
<dbReference type="InterPro" id="IPR051054">
    <property type="entry name" value="SorC_transcr_regulators"/>
</dbReference>
<feature type="domain" description="RNA polymerase sigma-70 region 4" evidence="6">
    <location>
        <begin position="12"/>
        <end position="42"/>
    </location>
</feature>
<comment type="caution">
    <text evidence="7">The sequence shown here is derived from an EMBL/GenBank/DDBJ whole genome shotgun (WGS) entry which is preliminary data.</text>
</comment>
<dbReference type="Pfam" id="PF04545">
    <property type="entry name" value="Sigma70_r4"/>
    <property type="match status" value="1"/>
</dbReference>
<dbReference type="InterPro" id="IPR009057">
    <property type="entry name" value="Homeodomain-like_sf"/>
</dbReference>
<dbReference type="PANTHER" id="PTHR34294">
    <property type="entry name" value="TRANSCRIPTIONAL REGULATOR-RELATED"/>
    <property type="match status" value="1"/>
</dbReference>
<sequence length="324" mass="35177">MHDDSFLYQVAELYFVQDMTMGAVAERFGISRSTVSRMLSEAKSRGIVRISLRPPDHPPDRLSRRFHETFGVTAHIASTQRSSHSGQRLEAVSRYAANLLVDWVEDGSILGVAWGTTTSTIAAHLGPTNAQDVTVVQLNGAAGPRTTGAGTSTPLLSTMARAFNAELYPFPTPAFFDLEETRALLWKESSVRRILAVRSAVDLAVFSVGAFQGPVLSQVYTEGHFTQAALRSLNENRVVGDICTVFIREDGSYADIDVNRRASGPTPSDLARIPRRMCVVSGRHKVRGILGALRSGAVTDLVIDDLTAKEVFDHLEPPGPSANV</sequence>
<accession>A0ABV3UXQ3</accession>
<proteinExistence type="inferred from homology"/>
<evidence type="ECO:0000313" key="7">
    <source>
        <dbReference type="EMBL" id="MEX3593194.1"/>
    </source>
</evidence>
<evidence type="ECO:0000256" key="3">
    <source>
        <dbReference type="ARBA" id="ARBA00023125"/>
    </source>
</evidence>
<keyword evidence="2" id="KW-0805">Transcription regulation</keyword>
<organism evidence="7 8">
    <name type="scientific">Kocuria carniphila</name>
    <dbReference type="NCBI Taxonomy" id="262208"/>
    <lineage>
        <taxon>Bacteria</taxon>
        <taxon>Bacillati</taxon>
        <taxon>Actinomycetota</taxon>
        <taxon>Actinomycetes</taxon>
        <taxon>Micrococcales</taxon>
        <taxon>Micrococcaceae</taxon>
        <taxon>Kocuria</taxon>
    </lineage>
</organism>
<dbReference type="Proteomes" id="UP001558481">
    <property type="component" value="Unassembled WGS sequence"/>
</dbReference>
<dbReference type="Gene3D" id="1.10.10.10">
    <property type="entry name" value="Winged helix-like DNA-binding domain superfamily/Winged helix DNA-binding domain"/>
    <property type="match status" value="1"/>
</dbReference>
<gene>
    <name evidence="7" type="ORF">VVR66_00510</name>
</gene>
<evidence type="ECO:0000256" key="2">
    <source>
        <dbReference type="ARBA" id="ARBA00023015"/>
    </source>
</evidence>
<reference evidence="7 8" key="1">
    <citation type="journal article" date="2024" name="Fungal Genet. Biol.">
        <title>The porcine skin microbiome exhibits broad fungal antagonism.</title>
        <authorList>
            <person name="De La Cruz K.F."/>
            <person name="Townsend E.C."/>
            <person name="Alex Cheong J.Z."/>
            <person name="Salamzade R."/>
            <person name="Liu A."/>
            <person name="Sandstrom S."/>
            <person name="Davila E."/>
            <person name="Huang L."/>
            <person name="Xu K.H."/>
            <person name="Wu S.Y."/>
            <person name="Meudt J.J."/>
            <person name="Shanmuganayagam D."/>
            <person name="Gibson A.L.F."/>
            <person name="Kalan L.R."/>
        </authorList>
    </citation>
    <scope>NUCLEOTIDE SEQUENCE [LARGE SCALE GENOMIC DNA]</scope>
    <source>
        <strain evidence="7 8">LK2625</strain>
    </source>
</reference>
<comment type="similarity">
    <text evidence="1">Belongs to the SorC transcriptional regulatory family.</text>
</comment>
<keyword evidence="8" id="KW-1185">Reference proteome</keyword>
<name>A0ABV3UXQ3_9MICC</name>
<dbReference type="InterPro" id="IPR007324">
    <property type="entry name" value="Sugar-bd_dom_put"/>
</dbReference>
<dbReference type="InterPro" id="IPR036388">
    <property type="entry name" value="WH-like_DNA-bd_sf"/>
</dbReference>
<feature type="domain" description="Sugar-binding" evidence="5">
    <location>
        <begin position="61"/>
        <end position="311"/>
    </location>
</feature>
<dbReference type="Gene3D" id="3.40.50.1360">
    <property type="match status" value="1"/>
</dbReference>
<evidence type="ECO:0000259" key="5">
    <source>
        <dbReference type="Pfam" id="PF04198"/>
    </source>
</evidence>
<dbReference type="EMBL" id="JAYWLU010000001">
    <property type="protein sequence ID" value="MEX3593194.1"/>
    <property type="molecule type" value="Genomic_DNA"/>
</dbReference>